<name>A0A919JYW5_9ACTN</name>
<dbReference type="EMBL" id="BOMV01000039">
    <property type="protein sequence ID" value="GIE96025.1"/>
    <property type="molecule type" value="Genomic_DNA"/>
</dbReference>
<dbReference type="Gene3D" id="3.90.79.10">
    <property type="entry name" value="Nucleoside Triphosphate Pyrophosphohydrolase"/>
    <property type="match status" value="2"/>
</dbReference>
<evidence type="ECO:0000256" key="1">
    <source>
        <dbReference type="ARBA" id="ARBA00001946"/>
    </source>
</evidence>
<dbReference type="PANTHER" id="PTHR43046:SF16">
    <property type="entry name" value="ADP-RIBOSE PYROPHOSPHATASE YJHB-RELATED"/>
    <property type="match status" value="1"/>
</dbReference>
<dbReference type="CDD" id="cd02883">
    <property type="entry name" value="NUDIX_Hydrolase"/>
    <property type="match status" value="2"/>
</dbReference>
<dbReference type="GO" id="GO:0016787">
    <property type="term" value="F:hydrolase activity"/>
    <property type="evidence" value="ECO:0007669"/>
    <property type="project" value="UniProtKB-KW"/>
</dbReference>
<dbReference type="SUPFAM" id="SSF55811">
    <property type="entry name" value="Nudix"/>
    <property type="match status" value="2"/>
</dbReference>
<keyword evidence="3 4" id="KW-0378">Hydrolase</keyword>
<dbReference type="AlphaFoldDB" id="A0A919JYW5"/>
<evidence type="ECO:0000256" key="3">
    <source>
        <dbReference type="ARBA" id="ARBA00022801"/>
    </source>
</evidence>
<dbReference type="InterPro" id="IPR015797">
    <property type="entry name" value="NUDIX_hydrolase-like_dom_sf"/>
</dbReference>
<dbReference type="PROSITE" id="PS00893">
    <property type="entry name" value="NUDIX_BOX"/>
    <property type="match status" value="1"/>
</dbReference>
<dbReference type="InterPro" id="IPR020476">
    <property type="entry name" value="Nudix_hydrolase"/>
</dbReference>
<protein>
    <recommendedName>
        <fullName evidence="5">Nudix hydrolase domain-containing protein</fullName>
    </recommendedName>
</protein>
<comment type="similarity">
    <text evidence="2 4">Belongs to the Nudix hydrolase family.</text>
</comment>
<evidence type="ECO:0000256" key="4">
    <source>
        <dbReference type="RuleBase" id="RU003476"/>
    </source>
</evidence>
<dbReference type="InterPro" id="IPR000086">
    <property type="entry name" value="NUDIX_hydrolase_dom"/>
</dbReference>
<evidence type="ECO:0000256" key="2">
    <source>
        <dbReference type="ARBA" id="ARBA00005582"/>
    </source>
</evidence>
<gene>
    <name evidence="6" type="ORF">Ari01nite_34900</name>
</gene>
<organism evidence="6 7">
    <name type="scientific">Paractinoplanes rishiriensis</name>
    <dbReference type="NCBI Taxonomy" id="1050105"/>
    <lineage>
        <taxon>Bacteria</taxon>
        <taxon>Bacillati</taxon>
        <taxon>Actinomycetota</taxon>
        <taxon>Actinomycetes</taxon>
        <taxon>Micromonosporales</taxon>
        <taxon>Micromonosporaceae</taxon>
        <taxon>Paractinoplanes</taxon>
    </lineage>
</organism>
<feature type="domain" description="Nudix hydrolase" evidence="5">
    <location>
        <begin position="153"/>
        <end position="296"/>
    </location>
</feature>
<keyword evidence="7" id="KW-1185">Reference proteome</keyword>
<dbReference type="PANTHER" id="PTHR43046">
    <property type="entry name" value="GDP-MANNOSE MANNOSYL HYDROLASE"/>
    <property type="match status" value="1"/>
</dbReference>
<dbReference type="Pfam" id="PF00293">
    <property type="entry name" value="NUDIX"/>
    <property type="match status" value="2"/>
</dbReference>
<evidence type="ECO:0000313" key="6">
    <source>
        <dbReference type="EMBL" id="GIE96025.1"/>
    </source>
</evidence>
<evidence type="ECO:0000259" key="5">
    <source>
        <dbReference type="PROSITE" id="PS51462"/>
    </source>
</evidence>
<feature type="domain" description="Nudix hydrolase" evidence="5">
    <location>
        <begin position="1"/>
        <end position="136"/>
    </location>
</feature>
<dbReference type="Proteomes" id="UP000636960">
    <property type="component" value="Unassembled WGS sequence"/>
</dbReference>
<dbReference type="PROSITE" id="PS51462">
    <property type="entry name" value="NUDIX"/>
    <property type="match status" value="2"/>
</dbReference>
<dbReference type="PRINTS" id="PR00502">
    <property type="entry name" value="NUDIXFAMILY"/>
</dbReference>
<dbReference type="RefSeq" id="WP_203782301.1">
    <property type="nucleotide sequence ID" value="NZ_BOMV01000039.1"/>
</dbReference>
<comment type="caution">
    <text evidence="6">The sequence shown here is derived from an EMBL/GenBank/DDBJ whole genome shotgun (WGS) entry which is preliminary data.</text>
</comment>
<dbReference type="InterPro" id="IPR020084">
    <property type="entry name" value="NUDIX_hydrolase_CS"/>
</dbReference>
<reference evidence="6" key="1">
    <citation type="submission" date="2021-01" db="EMBL/GenBank/DDBJ databases">
        <title>Whole genome shotgun sequence of Actinoplanes rishiriensis NBRC 108556.</title>
        <authorList>
            <person name="Komaki H."/>
            <person name="Tamura T."/>
        </authorList>
    </citation>
    <scope>NUCLEOTIDE SEQUENCE</scope>
    <source>
        <strain evidence="6">NBRC 108556</strain>
    </source>
</reference>
<sequence>MKIRRVGAYGICRDASGRVLLARNSELSAFPGLWTLPGGGVDQGEHPADAVVREFGEETGLSVRVDALHTVVADVFRLPDDNLEHTDRILYRVSVEGGALRNEAEGTTDLVEWLAPDEVEKQPLMHFTAVALEVPSTAELADKADMPHENEVKRHQRFGAYGVVTDPAGRVLLTRIASGYPGSGRWHLPGGGTDHGETAEEALTRELAEETSQRGRVTTLLRVEHHHNPAAVGPEGVPVDWHVIRALFRVFVDVPTEPVVSEAAGGSTAAAGWFTREEAAALELTDSARDAIDRIDDERAS</sequence>
<comment type="cofactor">
    <cofactor evidence="1">
        <name>Mg(2+)</name>
        <dbReference type="ChEBI" id="CHEBI:18420"/>
    </cofactor>
</comment>
<evidence type="ECO:0000313" key="7">
    <source>
        <dbReference type="Proteomes" id="UP000636960"/>
    </source>
</evidence>
<proteinExistence type="inferred from homology"/>
<accession>A0A919JYW5</accession>